<dbReference type="GO" id="GO:0005524">
    <property type="term" value="F:ATP binding"/>
    <property type="evidence" value="ECO:0007669"/>
    <property type="project" value="UniProtKB-UniRule"/>
</dbReference>
<reference evidence="6" key="1">
    <citation type="submission" date="2010-02" db="EMBL/GenBank/DDBJ databases">
        <title>Sequencing and annotation of the Blastocystis hominis genome.</title>
        <authorList>
            <person name="Wincker P."/>
        </authorList>
    </citation>
    <scope>NUCLEOTIDE SEQUENCE</scope>
    <source>
        <strain evidence="6">Singapore isolate B</strain>
    </source>
</reference>
<evidence type="ECO:0000313" key="6">
    <source>
        <dbReference type="EMBL" id="CBK22917.2"/>
    </source>
</evidence>
<dbReference type="SMART" id="SM00212">
    <property type="entry name" value="UBCc"/>
    <property type="match status" value="1"/>
</dbReference>
<evidence type="ECO:0000256" key="2">
    <source>
        <dbReference type="ARBA" id="ARBA00022786"/>
    </source>
</evidence>
<evidence type="ECO:0000313" key="7">
    <source>
        <dbReference type="Proteomes" id="UP000008312"/>
    </source>
</evidence>
<feature type="active site" description="Glycyl thioester intermediate" evidence="3">
    <location>
        <position position="87"/>
    </location>
</feature>
<organism evidence="6">
    <name type="scientific">Blastocystis hominis</name>
    <dbReference type="NCBI Taxonomy" id="12968"/>
    <lineage>
        <taxon>Eukaryota</taxon>
        <taxon>Sar</taxon>
        <taxon>Stramenopiles</taxon>
        <taxon>Bigyra</taxon>
        <taxon>Opalozoa</taxon>
        <taxon>Opalinata</taxon>
        <taxon>Blastocystidae</taxon>
        <taxon>Blastocystis</taxon>
    </lineage>
</organism>
<dbReference type="Gene3D" id="3.10.110.10">
    <property type="entry name" value="Ubiquitin Conjugating Enzyme"/>
    <property type="match status" value="1"/>
</dbReference>
<accession>D8M4C8</accession>
<evidence type="ECO:0000256" key="1">
    <source>
        <dbReference type="ARBA" id="ARBA00022679"/>
    </source>
</evidence>
<dbReference type="GeneID" id="24920021"/>
<name>D8M4C8_BLAHO</name>
<comment type="similarity">
    <text evidence="4">Belongs to the ubiquitin-conjugating enzyme family.</text>
</comment>
<keyword evidence="4" id="KW-0547">Nucleotide-binding</keyword>
<dbReference type="OMA" id="AEPHEDN"/>
<dbReference type="PROSITE" id="PS00183">
    <property type="entry name" value="UBC_1"/>
    <property type="match status" value="1"/>
</dbReference>
<dbReference type="PROSITE" id="PS50127">
    <property type="entry name" value="UBC_2"/>
    <property type="match status" value="1"/>
</dbReference>
<keyword evidence="2 4" id="KW-0833">Ubl conjugation pathway</keyword>
<feature type="domain" description="UBC core" evidence="5">
    <location>
        <begin position="2"/>
        <end position="149"/>
    </location>
</feature>
<dbReference type="SUPFAM" id="SSF54495">
    <property type="entry name" value="UBC-like"/>
    <property type="match status" value="1"/>
</dbReference>
<keyword evidence="7" id="KW-1185">Reference proteome</keyword>
<dbReference type="RefSeq" id="XP_012896965.1">
    <property type="nucleotide sequence ID" value="XM_013041511.1"/>
</dbReference>
<dbReference type="GO" id="GO:0016740">
    <property type="term" value="F:transferase activity"/>
    <property type="evidence" value="ECO:0007669"/>
    <property type="project" value="UniProtKB-KW"/>
</dbReference>
<dbReference type="PANTHER" id="PTHR24068">
    <property type="entry name" value="UBIQUITIN-CONJUGATING ENZYME E2"/>
    <property type="match status" value="1"/>
</dbReference>
<dbReference type="CDD" id="cd23800">
    <property type="entry name" value="UBCc_UBE2K"/>
    <property type="match status" value="1"/>
</dbReference>
<dbReference type="EMBL" id="FN668652">
    <property type="protein sequence ID" value="CBK22917.2"/>
    <property type="molecule type" value="Genomic_DNA"/>
</dbReference>
<dbReference type="InterPro" id="IPR023313">
    <property type="entry name" value="UBQ-conjugating_AS"/>
</dbReference>
<dbReference type="InterPro" id="IPR000608">
    <property type="entry name" value="UBC"/>
</dbReference>
<evidence type="ECO:0000256" key="4">
    <source>
        <dbReference type="RuleBase" id="RU362109"/>
    </source>
</evidence>
<proteinExistence type="inferred from homology"/>
<dbReference type="OrthoDB" id="7851174at2759"/>
<gene>
    <name evidence="6" type="ORF">GSBLH_T00002886001</name>
</gene>
<keyword evidence="1" id="KW-0808">Transferase</keyword>
<sequence>MNFNTRIDVEVKKLSKDPEDEVGIYRKFDGKRSFYAFIRGPDDSPFEHGYFKLFVHLSPEYPFKPPVVKFMTPVYHPNISSKTGAICLDILKDRWTAAMNLDTCLRSIQSLLTDAVPEDPQDYEVAVVYCNDNEKYLKTAREWTEKYATKEYISESEKLVGAASLPWKAHW</sequence>
<evidence type="ECO:0000256" key="3">
    <source>
        <dbReference type="PROSITE-ProRule" id="PRU10133"/>
    </source>
</evidence>
<dbReference type="InParanoid" id="D8M4C8"/>
<dbReference type="Pfam" id="PF00179">
    <property type="entry name" value="UQ_con"/>
    <property type="match status" value="1"/>
</dbReference>
<dbReference type="AlphaFoldDB" id="D8M4C8"/>
<keyword evidence="4" id="KW-0067">ATP-binding</keyword>
<dbReference type="Proteomes" id="UP000008312">
    <property type="component" value="Unassembled WGS sequence"/>
</dbReference>
<protein>
    <recommendedName>
        <fullName evidence="5">UBC core domain-containing protein</fullName>
    </recommendedName>
</protein>
<dbReference type="InterPro" id="IPR016135">
    <property type="entry name" value="UBQ-conjugating_enzyme/RWD"/>
</dbReference>
<evidence type="ECO:0000259" key="5">
    <source>
        <dbReference type="PROSITE" id="PS50127"/>
    </source>
</evidence>